<dbReference type="AlphaFoldDB" id="A0A0C5VSE5"/>
<comment type="cofactor">
    <cofactor evidence="2">
        <name>K(+)</name>
        <dbReference type="ChEBI" id="CHEBI:29103"/>
    </cofactor>
</comment>
<accession>A0A0C5VSE5</accession>
<evidence type="ECO:0000256" key="12">
    <source>
        <dbReference type="ARBA" id="ARBA00022958"/>
    </source>
</evidence>
<dbReference type="EMBL" id="CP007142">
    <property type="protein sequence ID" value="AJQ97607.1"/>
    <property type="molecule type" value="Genomic_DNA"/>
</dbReference>
<dbReference type="GO" id="GO:0005737">
    <property type="term" value="C:cytoplasm"/>
    <property type="evidence" value="ECO:0007669"/>
    <property type="project" value="UniProtKB-SubCell"/>
</dbReference>
<dbReference type="PANTHER" id="PTHR34265:SF1">
    <property type="entry name" value="TYPE III PANTOTHENATE KINASE"/>
    <property type="match status" value="1"/>
</dbReference>
<keyword evidence="8 16" id="KW-0808">Transferase</keyword>
<reference evidence="17 18" key="1">
    <citation type="submission" date="2014-01" db="EMBL/GenBank/DDBJ databases">
        <title>Full genme sequencing of cellulolytic bacterium Gynuella sunshinyii YC6258T gen. nov., sp. nov.</title>
        <authorList>
            <person name="Khan H."/>
            <person name="Chung E.J."/>
            <person name="Chung Y.R."/>
        </authorList>
    </citation>
    <scope>NUCLEOTIDE SEQUENCE [LARGE SCALE GENOMIC DNA]</scope>
    <source>
        <strain evidence="17 18">YC6258</strain>
    </source>
</reference>
<dbReference type="GO" id="GO:0005524">
    <property type="term" value="F:ATP binding"/>
    <property type="evidence" value="ECO:0007669"/>
    <property type="project" value="UniProtKB-UniRule"/>
</dbReference>
<dbReference type="HAMAP" id="MF_01274">
    <property type="entry name" value="Pantothen_kinase_3"/>
    <property type="match status" value="1"/>
</dbReference>
<evidence type="ECO:0000256" key="4">
    <source>
        <dbReference type="ARBA" id="ARBA00005225"/>
    </source>
</evidence>
<dbReference type="RefSeq" id="WP_044619318.1">
    <property type="nucleotide sequence ID" value="NZ_CP007142.1"/>
</dbReference>
<evidence type="ECO:0000256" key="7">
    <source>
        <dbReference type="ARBA" id="ARBA00022490"/>
    </source>
</evidence>
<evidence type="ECO:0000313" key="17">
    <source>
        <dbReference type="EMBL" id="AJQ97607.1"/>
    </source>
</evidence>
<comment type="pathway">
    <text evidence="4 16">Cofactor biosynthesis; coenzyme A biosynthesis; CoA from (R)-pantothenate: step 1/5.</text>
</comment>
<comment type="similarity">
    <text evidence="14 16">Belongs to the type III pantothenate kinase family.</text>
</comment>
<dbReference type="HOGENOM" id="CLU_066627_0_1_6"/>
<evidence type="ECO:0000256" key="9">
    <source>
        <dbReference type="ARBA" id="ARBA00022741"/>
    </source>
</evidence>
<dbReference type="NCBIfam" id="TIGR00671">
    <property type="entry name" value="baf"/>
    <property type="match status" value="1"/>
</dbReference>
<keyword evidence="13 16" id="KW-0173">Coenzyme A biosynthesis</keyword>
<evidence type="ECO:0000256" key="14">
    <source>
        <dbReference type="ARBA" id="ARBA00038036"/>
    </source>
</evidence>
<dbReference type="UniPathway" id="UPA00241">
    <property type="reaction ID" value="UER00352"/>
</dbReference>
<dbReference type="GO" id="GO:0015937">
    <property type="term" value="P:coenzyme A biosynthetic process"/>
    <property type="evidence" value="ECO:0007669"/>
    <property type="project" value="UniProtKB-UniRule"/>
</dbReference>
<dbReference type="STRING" id="1445510.YC6258_05579"/>
<gene>
    <name evidence="16" type="primary">coaX</name>
    <name evidence="17" type="ORF">YC6258_05579</name>
</gene>
<feature type="active site" description="Proton acceptor" evidence="16">
    <location>
        <position position="103"/>
    </location>
</feature>
<keyword evidence="11 16" id="KW-0067">ATP-binding</keyword>
<feature type="binding site" evidence="16">
    <location>
        <position position="127"/>
    </location>
    <ligand>
        <name>ATP</name>
        <dbReference type="ChEBI" id="CHEBI:30616"/>
    </ligand>
</feature>
<comment type="subunit">
    <text evidence="5 16">Homodimer.</text>
</comment>
<dbReference type="KEGG" id="gsn:YC6258_05579"/>
<comment type="function">
    <text evidence="16">Catalyzes the phosphorylation of pantothenate (Pan), the first step in CoA biosynthesis.</text>
</comment>
<dbReference type="InterPro" id="IPR004619">
    <property type="entry name" value="Type_III_PanK"/>
</dbReference>
<dbReference type="InterPro" id="IPR043129">
    <property type="entry name" value="ATPase_NBD"/>
</dbReference>
<comment type="caution">
    <text evidence="16">Lacks conserved residue(s) required for the propagation of feature annotation.</text>
</comment>
<dbReference type="SUPFAM" id="SSF53067">
    <property type="entry name" value="Actin-like ATPase domain"/>
    <property type="match status" value="2"/>
</dbReference>
<evidence type="ECO:0000256" key="10">
    <source>
        <dbReference type="ARBA" id="ARBA00022777"/>
    </source>
</evidence>
<dbReference type="OrthoDB" id="9781305at2"/>
<proteinExistence type="inferred from homology"/>
<feature type="binding site" evidence="16">
    <location>
        <begin position="9"/>
        <end position="16"/>
    </location>
    <ligand>
        <name>ATP</name>
        <dbReference type="ChEBI" id="CHEBI:30616"/>
    </ligand>
</feature>
<name>A0A0C5VSE5_9GAMM</name>
<feature type="binding site" evidence="16">
    <location>
        <position position="178"/>
    </location>
    <ligand>
        <name>substrate</name>
    </ligand>
</feature>
<dbReference type="Pfam" id="PF03309">
    <property type="entry name" value="Pan_kinase"/>
    <property type="match status" value="1"/>
</dbReference>
<evidence type="ECO:0000256" key="8">
    <source>
        <dbReference type="ARBA" id="ARBA00022679"/>
    </source>
</evidence>
<keyword evidence="10 16" id="KW-0418">Kinase</keyword>
<comment type="cofactor">
    <cofactor evidence="16">
        <name>NH4(+)</name>
        <dbReference type="ChEBI" id="CHEBI:28938"/>
    </cofactor>
    <cofactor evidence="16">
        <name>K(+)</name>
        <dbReference type="ChEBI" id="CHEBI:29103"/>
    </cofactor>
    <text evidence="16">A monovalent cation. Ammonium or potassium.</text>
</comment>
<evidence type="ECO:0000256" key="3">
    <source>
        <dbReference type="ARBA" id="ARBA00004496"/>
    </source>
</evidence>
<evidence type="ECO:0000256" key="5">
    <source>
        <dbReference type="ARBA" id="ARBA00011738"/>
    </source>
</evidence>
<dbReference type="Proteomes" id="UP000032266">
    <property type="component" value="Chromosome"/>
</dbReference>
<sequence length="243" mass="26554">MAKAYLDLDIGNTFTKFQGYGGLGHLSGRFRNSDFRQIELMFGQEVAGQSVTVRLAAVGDIGHFDRIVSMLDRYAVKWYRVTSELLTDYIQLAYQDVTSIGVDRVLNMIAINHIYPKRKYIIVSVGTALTIDLLANGKHLGGYILQSPESQLKSFPAVANLPSLDIGEDVSLNPGSNTEDCMRSGVMLSAIAALEYISLKHKGYDVTITGGGAAQVSSLLSCSHQLEENLVLKGMSFIHRGCD</sequence>
<dbReference type="GO" id="GO:0004594">
    <property type="term" value="F:pantothenate kinase activity"/>
    <property type="evidence" value="ECO:0007669"/>
    <property type="project" value="UniProtKB-UniRule"/>
</dbReference>
<evidence type="ECO:0000256" key="2">
    <source>
        <dbReference type="ARBA" id="ARBA00001958"/>
    </source>
</evidence>
<evidence type="ECO:0000256" key="6">
    <source>
        <dbReference type="ARBA" id="ARBA00012102"/>
    </source>
</evidence>
<evidence type="ECO:0000256" key="15">
    <source>
        <dbReference type="ARBA" id="ARBA00040883"/>
    </source>
</evidence>
<keyword evidence="7 16" id="KW-0963">Cytoplasm</keyword>
<comment type="subcellular location">
    <subcellularLocation>
        <location evidence="3 16">Cytoplasm</location>
    </subcellularLocation>
</comment>
<dbReference type="EC" id="2.7.1.33" evidence="6 16"/>
<evidence type="ECO:0000256" key="16">
    <source>
        <dbReference type="HAMAP-Rule" id="MF_01274"/>
    </source>
</evidence>
<dbReference type="Gene3D" id="3.30.420.40">
    <property type="match status" value="2"/>
</dbReference>
<feature type="binding site" evidence="16">
    <location>
        <position position="94"/>
    </location>
    <ligand>
        <name>substrate</name>
    </ligand>
</feature>
<evidence type="ECO:0000313" key="18">
    <source>
        <dbReference type="Proteomes" id="UP000032266"/>
    </source>
</evidence>
<protein>
    <recommendedName>
        <fullName evidence="15 16">Type III pantothenate kinase</fullName>
        <ecNumber evidence="6 16">2.7.1.33</ecNumber>
    </recommendedName>
    <alternativeName>
        <fullName evidence="16">PanK-III</fullName>
    </alternativeName>
    <alternativeName>
        <fullName evidence="16">Pantothenic acid kinase</fullName>
    </alternativeName>
</protein>
<evidence type="ECO:0000256" key="1">
    <source>
        <dbReference type="ARBA" id="ARBA00001206"/>
    </source>
</evidence>
<organism evidence="17 18">
    <name type="scientific">Gynuella sunshinyii YC6258</name>
    <dbReference type="NCBI Taxonomy" id="1445510"/>
    <lineage>
        <taxon>Bacteria</taxon>
        <taxon>Pseudomonadati</taxon>
        <taxon>Pseudomonadota</taxon>
        <taxon>Gammaproteobacteria</taxon>
        <taxon>Oceanospirillales</taxon>
        <taxon>Saccharospirillaceae</taxon>
        <taxon>Gynuella</taxon>
    </lineage>
</organism>
<keyword evidence="12 16" id="KW-0630">Potassium</keyword>
<dbReference type="CDD" id="cd24015">
    <property type="entry name" value="ASKHA_NBD_PanK-III"/>
    <property type="match status" value="1"/>
</dbReference>
<feature type="binding site" evidence="16">
    <location>
        <begin position="101"/>
        <end position="104"/>
    </location>
    <ligand>
        <name>substrate</name>
    </ligand>
</feature>
<evidence type="ECO:0000256" key="13">
    <source>
        <dbReference type="ARBA" id="ARBA00022993"/>
    </source>
</evidence>
<keyword evidence="18" id="KW-1185">Reference proteome</keyword>
<evidence type="ECO:0000256" key="11">
    <source>
        <dbReference type="ARBA" id="ARBA00022840"/>
    </source>
</evidence>
<keyword evidence="9 16" id="KW-0547">Nucleotide-binding</keyword>
<dbReference type="PANTHER" id="PTHR34265">
    <property type="entry name" value="TYPE III PANTOTHENATE KINASE"/>
    <property type="match status" value="1"/>
</dbReference>
<comment type="catalytic activity">
    <reaction evidence="1 16">
        <text>(R)-pantothenate + ATP = (R)-4'-phosphopantothenate + ADP + H(+)</text>
        <dbReference type="Rhea" id="RHEA:16373"/>
        <dbReference type="ChEBI" id="CHEBI:10986"/>
        <dbReference type="ChEBI" id="CHEBI:15378"/>
        <dbReference type="ChEBI" id="CHEBI:29032"/>
        <dbReference type="ChEBI" id="CHEBI:30616"/>
        <dbReference type="ChEBI" id="CHEBI:456216"/>
        <dbReference type="EC" id="2.7.1.33"/>
    </reaction>
</comment>